<keyword evidence="2" id="KW-0805">Transcription regulation</keyword>
<evidence type="ECO:0000313" key="11">
    <source>
        <dbReference type="Proteomes" id="UP000320461"/>
    </source>
</evidence>
<keyword evidence="4" id="KW-0238">DNA-binding</keyword>
<proteinExistence type="inferred from homology"/>
<feature type="compositionally biased region" description="Pro residues" evidence="6">
    <location>
        <begin position="423"/>
        <end position="467"/>
    </location>
</feature>
<dbReference type="InterPro" id="IPR027383">
    <property type="entry name" value="Znf_put"/>
</dbReference>
<evidence type="ECO:0000259" key="9">
    <source>
        <dbReference type="Pfam" id="PF13490"/>
    </source>
</evidence>
<keyword evidence="3" id="KW-0731">Sigma factor</keyword>
<evidence type="ECO:0000256" key="3">
    <source>
        <dbReference type="ARBA" id="ARBA00023082"/>
    </source>
</evidence>
<accession>A0A4Y3KKF7</accession>
<evidence type="ECO:0000259" key="8">
    <source>
        <dbReference type="Pfam" id="PF08281"/>
    </source>
</evidence>
<evidence type="ECO:0000313" key="10">
    <source>
        <dbReference type="EMBL" id="GEA84502.1"/>
    </source>
</evidence>
<dbReference type="Pfam" id="PF04542">
    <property type="entry name" value="Sigma70_r2"/>
    <property type="match status" value="1"/>
</dbReference>
<evidence type="ECO:0000256" key="6">
    <source>
        <dbReference type="SAM" id="MobiDB-lite"/>
    </source>
</evidence>
<feature type="compositionally biased region" description="Low complexity" evidence="6">
    <location>
        <begin position="394"/>
        <end position="408"/>
    </location>
</feature>
<feature type="domain" description="RNA polymerase sigma factor 70 region 4 type 2" evidence="8">
    <location>
        <begin position="130"/>
        <end position="178"/>
    </location>
</feature>
<dbReference type="RefSeq" id="WP_141370316.1">
    <property type="nucleotide sequence ID" value="NZ_BJLQ01000015.1"/>
</dbReference>
<comment type="similarity">
    <text evidence="1">Belongs to the sigma-70 factor family. ECF subfamily.</text>
</comment>
<dbReference type="PANTHER" id="PTHR43133:SF8">
    <property type="entry name" value="RNA POLYMERASE SIGMA FACTOR HI_1459-RELATED"/>
    <property type="match status" value="1"/>
</dbReference>
<dbReference type="GO" id="GO:0003677">
    <property type="term" value="F:DNA binding"/>
    <property type="evidence" value="ECO:0007669"/>
    <property type="project" value="UniProtKB-KW"/>
</dbReference>
<dbReference type="NCBIfam" id="TIGR02937">
    <property type="entry name" value="sigma70-ECF"/>
    <property type="match status" value="1"/>
</dbReference>
<dbReference type="EMBL" id="BJLQ01000015">
    <property type="protein sequence ID" value="GEA84502.1"/>
    <property type="molecule type" value="Genomic_DNA"/>
</dbReference>
<dbReference type="Gene3D" id="1.10.10.1320">
    <property type="entry name" value="Anti-sigma factor, zinc-finger domain"/>
    <property type="match status" value="1"/>
</dbReference>
<evidence type="ECO:0000256" key="4">
    <source>
        <dbReference type="ARBA" id="ARBA00023125"/>
    </source>
</evidence>
<evidence type="ECO:0000256" key="5">
    <source>
        <dbReference type="ARBA" id="ARBA00023163"/>
    </source>
</evidence>
<comment type="caution">
    <text evidence="10">The sequence shown here is derived from an EMBL/GenBank/DDBJ whole genome shotgun (WGS) entry which is preliminary data.</text>
</comment>
<evidence type="ECO:0000256" key="1">
    <source>
        <dbReference type="ARBA" id="ARBA00010641"/>
    </source>
</evidence>
<name>A0A4Y3KKF7_9CELL</name>
<dbReference type="Gene3D" id="1.10.1740.10">
    <property type="match status" value="1"/>
</dbReference>
<dbReference type="Proteomes" id="UP000320461">
    <property type="component" value="Unassembled WGS sequence"/>
</dbReference>
<dbReference type="OrthoDB" id="4990598at2"/>
<feature type="domain" description="Putative zinc-finger" evidence="9">
    <location>
        <begin position="197"/>
        <end position="231"/>
    </location>
</feature>
<dbReference type="Pfam" id="PF08281">
    <property type="entry name" value="Sigma70_r4_2"/>
    <property type="match status" value="1"/>
</dbReference>
<dbReference type="InterPro" id="IPR036388">
    <property type="entry name" value="WH-like_DNA-bd_sf"/>
</dbReference>
<feature type="domain" description="RNA polymerase sigma-70 region 2" evidence="7">
    <location>
        <begin position="29"/>
        <end position="88"/>
    </location>
</feature>
<dbReference type="InterPro" id="IPR013249">
    <property type="entry name" value="RNA_pol_sigma70_r4_t2"/>
</dbReference>
<sequence length="1312" mass="131107">MEAQAAVARSDAELISAARAGDESGFAGLYERHAAAATVVARRYTDDHADADDVVADAFTAVYSALRRGNGPDEAFRAYLFTVVRRTASARRDVLHRVRPTDDLATLEAGTALAGTAEDPTLEGFERGVVARAFHSLPERWQAVLWHTEVEGLSPAEVAPVLGLTANGVAALAYRAREGLRQAYLQQHLRDPLDDGCRSVAGSLGAYVRGGLGTRESGKVETHLEGCGECRALLLELGDVNHGMRAVIAPLVLGIAGLGALSSALPIGGGALVGAAAAAGAGSAGSSGGASGGAAAAGGGAAGAGAVAAGTGGAAGAGGLAAFLASIPAGVVAGVAGAVVVAAVAVAVVLNAGDKGLVLDAHPRPTVTATTSAPEPSGAASTAPSGAPTPGPSATPTDGPTTRVVVPPVGDPGDDPTAAPTNEPTPDPTTDPTPDPTTEPTPDPTTQPTPEPTSEPTPTVEPTPPPVGAKVVVTLPSTGLVLAGGASAQELALTLRNEGDLPARGLVAELTLPDGVRVDGFGGMAEEPAGLVGTSLAGTTFATGSRGTGVLAAEDWTCTGVRTEVATCTLAELPGHDAARLVVPVSIDESFEHDDAEIGLVVTGPGVDYRPPPIGVKVTPSPARLAVSRDQGPLALVAGRERDVTFELLNAGRSPVTGAQADVQLPAGVAWSGRVAAPWSCASPETPEAAAATLTCTAGEIRGRTDAPLTLGLGVGRAATVDAIDLVLRPAPATGSAARVPVTLAQPATLVVEGADLAVSGGRTSTLTLTVTNTGDLASEPVALGVRLPAGVTWSGGWDGVLWACDVVESRPGDQVRCDGPALAAGGSAQVVLPVAAAVGTVGSLEAALVTATAHDADDAPPLTLAVTGRAPQLAVRDASVTLQPDDTGAVAFAVAVQREDDAAADAADVVARVTLPANLVVDPERTSVPVPDACTTSGGGRSVECRWSTIAAGDVAEVLLPVTSDYSASTVVRIEASATGVDKPVVDSVPVIGRSGGLAERFSTATGGWTVTESGAAVLSCDAQTDACRKALAGGADNNSQKMQPIDEAPPEGVARTKVPVSSSTTLTVPAGREVAFAGLYWSAVRGPSDSWSGALDHALVRGPGGAYVPVAGTATQRTDDKKRSYYSSFADVTTLVQARGGGTWSLADMAVSATRTDVDPTYYGGWALVVVYSAPGDSRVTVYDGGLWVGTNAPPPAFRFAAPAGSTARVGVVGWEGDRGLTGDRMRLGGLCTSATTSLTPLRVDGGYGDPSNAFDSTASGWRSSSSLGIDAKGFVPATLPCDVSSLTPSTSGDQYLVGAITLRSEPVVP</sequence>
<feature type="region of interest" description="Disordered" evidence="6">
    <location>
        <begin position="366"/>
        <end position="470"/>
    </location>
</feature>
<reference evidence="10 11" key="1">
    <citation type="submission" date="2019-06" db="EMBL/GenBank/DDBJ databases">
        <title>Whole genome shotgun sequence of Cellulomonas gelida NBRC 3748.</title>
        <authorList>
            <person name="Hosoyama A."/>
            <person name="Uohara A."/>
            <person name="Ohji S."/>
            <person name="Ichikawa N."/>
        </authorList>
    </citation>
    <scope>NUCLEOTIDE SEQUENCE [LARGE SCALE GENOMIC DNA]</scope>
    <source>
        <strain evidence="10 11">NBRC 3748</strain>
    </source>
</reference>
<keyword evidence="5" id="KW-0804">Transcription</keyword>
<dbReference type="InterPro" id="IPR041916">
    <property type="entry name" value="Anti_sigma_zinc_sf"/>
</dbReference>
<feature type="compositionally biased region" description="Low complexity" evidence="6">
    <location>
        <begin position="368"/>
        <end position="386"/>
    </location>
</feature>
<dbReference type="GO" id="GO:0006352">
    <property type="term" value="P:DNA-templated transcription initiation"/>
    <property type="evidence" value="ECO:0007669"/>
    <property type="project" value="InterPro"/>
</dbReference>
<dbReference type="Pfam" id="PF13490">
    <property type="entry name" value="zf-HC2"/>
    <property type="match status" value="1"/>
</dbReference>
<dbReference type="InterPro" id="IPR007627">
    <property type="entry name" value="RNA_pol_sigma70_r2"/>
</dbReference>
<keyword evidence="11" id="KW-1185">Reference proteome</keyword>
<evidence type="ECO:0008006" key="12">
    <source>
        <dbReference type="Google" id="ProtNLM"/>
    </source>
</evidence>
<gene>
    <name evidence="10" type="ORF">CGE01nite_17530</name>
</gene>
<dbReference type="InterPro" id="IPR014284">
    <property type="entry name" value="RNA_pol_sigma-70_dom"/>
</dbReference>
<evidence type="ECO:0000256" key="2">
    <source>
        <dbReference type="ARBA" id="ARBA00023015"/>
    </source>
</evidence>
<organism evidence="10 11">
    <name type="scientific">Cellulomonas gelida</name>
    <dbReference type="NCBI Taxonomy" id="1712"/>
    <lineage>
        <taxon>Bacteria</taxon>
        <taxon>Bacillati</taxon>
        <taxon>Actinomycetota</taxon>
        <taxon>Actinomycetes</taxon>
        <taxon>Micrococcales</taxon>
        <taxon>Cellulomonadaceae</taxon>
        <taxon>Cellulomonas</taxon>
    </lineage>
</organism>
<dbReference type="Gene3D" id="1.10.10.10">
    <property type="entry name" value="Winged helix-like DNA-binding domain superfamily/Winged helix DNA-binding domain"/>
    <property type="match status" value="1"/>
</dbReference>
<dbReference type="PANTHER" id="PTHR43133">
    <property type="entry name" value="RNA POLYMERASE ECF-TYPE SIGMA FACTO"/>
    <property type="match status" value="1"/>
</dbReference>
<evidence type="ECO:0000259" key="7">
    <source>
        <dbReference type="Pfam" id="PF04542"/>
    </source>
</evidence>
<dbReference type="InterPro" id="IPR013325">
    <property type="entry name" value="RNA_pol_sigma_r2"/>
</dbReference>
<dbReference type="GO" id="GO:0016987">
    <property type="term" value="F:sigma factor activity"/>
    <property type="evidence" value="ECO:0007669"/>
    <property type="project" value="UniProtKB-KW"/>
</dbReference>
<dbReference type="SUPFAM" id="SSF88659">
    <property type="entry name" value="Sigma3 and sigma4 domains of RNA polymerase sigma factors"/>
    <property type="match status" value="1"/>
</dbReference>
<dbReference type="InterPro" id="IPR013324">
    <property type="entry name" value="RNA_pol_sigma_r3/r4-like"/>
</dbReference>
<dbReference type="SUPFAM" id="SSF88946">
    <property type="entry name" value="Sigma2 domain of RNA polymerase sigma factors"/>
    <property type="match status" value="1"/>
</dbReference>
<dbReference type="InterPro" id="IPR039425">
    <property type="entry name" value="RNA_pol_sigma-70-like"/>
</dbReference>
<protein>
    <recommendedName>
        <fullName evidence="12">RNA polymerase sigma-70 region 2 domain-containing protein</fullName>
    </recommendedName>
</protein>